<evidence type="ECO:0000256" key="1">
    <source>
        <dbReference type="ARBA" id="ARBA00023172"/>
    </source>
</evidence>
<accession>A0A8E2W7Y3</accession>
<dbReference type="Proteomes" id="UP000245631">
    <property type="component" value="Unassembled WGS sequence"/>
</dbReference>
<dbReference type="SUPFAM" id="SSF56349">
    <property type="entry name" value="DNA breaking-rejoining enzymes"/>
    <property type="match status" value="1"/>
</dbReference>
<sequence>MVQTATVLQNTSVLPRSISSTSTWDDDIWRFDLTRPGVTDSSRTIGWTFELPDGTRFSDPTWTALRETVKCFLWSLRTDPPAGKRRLGPGSLISIFNQIRVLICWMVSERYDCFGQLDASAAGRFMTTLRERPGRKGEALSLATRAGYLSMLSRLHAQREKLIDGVPNDLRRFLDEHGPRLPRLDRQERGFPYTPDPVATALISGALRLIGTPADDVIALRDLAAVAYAYRIDGKRPTPGGEGQARRMLDDFTFSTLPNEDSPWHAPVVQLKGIHALIERIYDACFVVIAWLVGARVSEILGLEAGCIERHIGPDGQQVTYLHGRIYKMATGDGGQPHRWIAPEPVVRVIDVLERLSAPIRKKLGTDNLWMLTRDPTLLRQPIGIPHSGAFGGRLNSSFRTMLDLPLHQGKPWHLNAHQGRKTFARFIGKRDRTGLHALQEHLGHVSRVMTDTAYVGTDYELAELINDEILKETRAALEDLLTASNLSGHAGRMIASRSPFRGRTHDGDLGGYIDFIVKDSGMVLGVCDWGYCLYRREHSACQGDDHGPNAVLRTQSVCARCANFAVSERHRAVWEDRKVRNAQLLRHPALDDESRELAQERILECDRILRGLAGESDSVR</sequence>
<name>A0A8E2W7Y3_RHILI</name>
<dbReference type="PROSITE" id="PS51898">
    <property type="entry name" value="TYR_RECOMBINASE"/>
    <property type="match status" value="1"/>
</dbReference>
<dbReference type="GO" id="GO:0015074">
    <property type="term" value="P:DNA integration"/>
    <property type="evidence" value="ECO:0007669"/>
    <property type="project" value="InterPro"/>
</dbReference>
<proteinExistence type="predicted"/>
<dbReference type="AlphaFoldDB" id="A0A8E2W7Y3"/>
<comment type="caution">
    <text evidence="3">The sequence shown here is derived from an EMBL/GenBank/DDBJ whole genome shotgun (WGS) entry which is preliminary data.</text>
</comment>
<evidence type="ECO:0000313" key="4">
    <source>
        <dbReference type="Proteomes" id="UP000245631"/>
    </source>
</evidence>
<keyword evidence="1" id="KW-0233">DNA recombination</keyword>
<protein>
    <recommendedName>
        <fullName evidence="2">Tyr recombinase domain-containing protein</fullName>
    </recommendedName>
</protein>
<gene>
    <name evidence="3" type="ORF">C8D77_112134</name>
</gene>
<feature type="domain" description="Tyr recombinase" evidence="2">
    <location>
        <begin position="235"/>
        <end position="468"/>
    </location>
</feature>
<reference evidence="3 4" key="1">
    <citation type="submission" date="2018-05" db="EMBL/GenBank/DDBJ databases">
        <title>Genomic Encyclopedia of Type Strains, Phase IV (KMG-IV): sequencing the most valuable type-strain genomes for metagenomic binning, comparative biology and taxonomic classification.</title>
        <authorList>
            <person name="Goeker M."/>
        </authorList>
    </citation>
    <scope>NUCLEOTIDE SEQUENCE [LARGE SCALE GENOMIC DNA]</scope>
    <source>
        <strain evidence="3 4">DSM 2626</strain>
    </source>
</reference>
<dbReference type="GO" id="GO:0006310">
    <property type="term" value="P:DNA recombination"/>
    <property type="evidence" value="ECO:0007669"/>
    <property type="project" value="UniProtKB-KW"/>
</dbReference>
<evidence type="ECO:0000313" key="3">
    <source>
        <dbReference type="EMBL" id="PWJ88238.1"/>
    </source>
</evidence>
<dbReference type="InterPro" id="IPR011010">
    <property type="entry name" value="DNA_brk_join_enz"/>
</dbReference>
<dbReference type="Gene3D" id="1.10.443.10">
    <property type="entry name" value="Intergrase catalytic core"/>
    <property type="match status" value="1"/>
</dbReference>
<dbReference type="InterPro" id="IPR013762">
    <property type="entry name" value="Integrase-like_cat_sf"/>
</dbReference>
<dbReference type="GO" id="GO:0003677">
    <property type="term" value="F:DNA binding"/>
    <property type="evidence" value="ECO:0007669"/>
    <property type="project" value="InterPro"/>
</dbReference>
<organism evidence="3 4">
    <name type="scientific">Rhizobium loti</name>
    <name type="common">Mesorhizobium loti</name>
    <dbReference type="NCBI Taxonomy" id="381"/>
    <lineage>
        <taxon>Bacteria</taxon>
        <taxon>Pseudomonadati</taxon>
        <taxon>Pseudomonadota</taxon>
        <taxon>Alphaproteobacteria</taxon>
        <taxon>Hyphomicrobiales</taxon>
        <taxon>Phyllobacteriaceae</taxon>
        <taxon>Mesorhizobium</taxon>
    </lineage>
</organism>
<dbReference type="EMBL" id="QGGH01000012">
    <property type="protein sequence ID" value="PWJ88238.1"/>
    <property type="molecule type" value="Genomic_DNA"/>
</dbReference>
<dbReference type="InterPro" id="IPR002104">
    <property type="entry name" value="Integrase_catalytic"/>
</dbReference>
<evidence type="ECO:0000259" key="2">
    <source>
        <dbReference type="PROSITE" id="PS51898"/>
    </source>
</evidence>